<reference evidence="2" key="1">
    <citation type="submission" date="2021-02" db="EMBL/GenBank/DDBJ databases">
        <authorList>
            <person name="Nowell W R."/>
        </authorList>
    </citation>
    <scope>NUCLEOTIDE SEQUENCE</scope>
</reference>
<feature type="non-terminal residue" evidence="2">
    <location>
        <position position="70"/>
    </location>
</feature>
<evidence type="ECO:0000313" key="3">
    <source>
        <dbReference type="EMBL" id="CAF4839922.1"/>
    </source>
</evidence>
<dbReference type="Proteomes" id="UP000681967">
    <property type="component" value="Unassembled WGS sequence"/>
</dbReference>
<evidence type="ECO:0000313" key="1">
    <source>
        <dbReference type="EMBL" id="CAF4726318.1"/>
    </source>
</evidence>
<name>A0A8S3B247_9BILA</name>
<evidence type="ECO:0000313" key="2">
    <source>
        <dbReference type="EMBL" id="CAF4776405.1"/>
    </source>
</evidence>
<evidence type="ECO:0000313" key="4">
    <source>
        <dbReference type="Proteomes" id="UP000681967"/>
    </source>
</evidence>
<protein>
    <submittedName>
        <fullName evidence="2">Uncharacterized protein</fullName>
    </submittedName>
</protein>
<organism evidence="2 4">
    <name type="scientific">Rotaria magnacalcarata</name>
    <dbReference type="NCBI Taxonomy" id="392030"/>
    <lineage>
        <taxon>Eukaryota</taxon>
        <taxon>Metazoa</taxon>
        <taxon>Spiralia</taxon>
        <taxon>Gnathifera</taxon>
        <taxon>Rotifera</taxon>
        <taxon>Eurotatoria</taxon>
        <taxon>Bdelloidea</taxon>
        <taxon>Philodinida</taxon>
        <taxon>Philodinidae</taxon>
        <taxon>Rotaria</taxon>
    </lineage>
</organism>
<dbReference type="EMBL" id="CAJOBJ010159439">
    <property type="protein sequence ID" value="CAF4839922.1"/>
    <property type="molecule type" value="Genomic_DNA"/>
</dbReference>
<dbReference type="EMBL" id="CAJOBH010134830">
    <property type="protein sequence ID" value="CAF4776405.1"/>
    <property type="molecule type" value="Genomic_DNA"/>
</dbReference>
<proteinExistence type="predicted"/>
<dbReference type="EMBL" id="CAJOBJ010132083">
    <property type="protein sequence ID" value="CAF4726318.1"/>
    <property type="molecule type" value="Genomic_DNA"/>
</dbReference>
<gene>
    <name evidence="2" type="ORF">BYL167_LOCUS47122</name>
    <name evidence="1" type="ORF">GIL414_LOCUS44078</name>
    <name evidence="3" type="ORF">GIL414_LOCUS48863</name>
</gene>
<accession>A0A8S3B247</accession>
<dbReference type="AlphaFoldDB" id="A0A8S3B247"/>
<sequence>MTYCILILAQKTATGNKVNVQLKRNLQLTLDWNLPDLALSEIFQRDDDMKYSIQADLFDKAVLGKKLEPF</sequence>
<comment type="caution">
    <text evidence="2">The sequence shown here is derived from an EMBL/GenBank/DDBJ whole genome shotgun (WGS) entry which is preliminary data.</text>
</comment>
<dbReference type="Proteomes" id="UP000681720">
    <property type="component" value="Unassembled WGS sequence"/>
</dbReference>